<keyword evidence="3" id="KW-1185">Reference proteome</keyword>
<organism evidence="2 3">
    <name type="scientific">Sphingopyxis jiangsuensis</name>
    <dbReference type="NCBI Taxonomy" id="2871171"/>
    <lineage>
        <taxon>Bacteria</taxon>
        <taxon>Pseudomonadati</taxon>
        <taxon>Pseudomonadota</taxon>
        <taxon>Alphaproteobacteria</taxon>
        <taxon>Sphingomonadales</taxon>
        <taxon>Sphingomonadaceae</taxon>
        <taxon>Sphingopyxis</taxon>
    </lineage>
</organism>
<evidence type="ECO:0000313" key="3">
    <source>
        <dbReference type="Proteomes" id="UP001166571"/>
    </source>
</evidence>
<feature type="chain" id="PRO_5047291781" evidence="1">
    <location>
        <begin position="17"/>
        <end position="75"/>
    </location>
</feature>
<proteinExistence type="predicted"/>
<feature type="signal peptide" evidence="1">
    <location>
        <begin position="1"/>
        <end position="16"/>
    </location>
</feature>
<sequence length="75" mass="7488">MIGRALASLGAGTALALAPLAVDARALIVPDCGGGRHLLLVPDVPGGKGKKACAKACHAMTERRGKPLGVRKGCC</sequence>
<evidence type="ECO:0000313" key="2">
    <source>
        <dbReference type="EMBL" id="MBY4636523.1"/>
    </source>
</evidence>
<dbReference type="RefSeq" id="WP_222135968.1">
    <property type="nucleotide sequence ID" value="NZ_JAILXK010000001.1"/>
</dbReference>
<gene>
    <name evidence="2" type="ORF">K5P26_05140</name>
</gene>
<keyword evidence="1" id="KW-0732">Signal</keyword>
<name>A0ABS7MC33_9SPHN</name>
<accession>A0ABS7MC33</accession>
<protein>
    <submittedName>
        <fullName evidence="2">Uncharacterized protein</fullName>
    </submittedName>
</protein>
<dbReference type="EMBL" id="JAILXK010000001">
    <property type="protein sequence ID" value="MBY4636523.1"/>
    <property type="molecule type" value="Genomic_DNA"/>
</dbReference>
<comment type="caution">
    <text evidence="2">The sequence shown here is derived from an EMBL/GenBank/DDBJ whole genome shotgun (WGS) entry which is preliminary data.</text>
</comment>
<evidence type="ECO:0000256" key="1">
    <source>
        <dbReference type="SAM" id="SignalP"/>
    </source>
</evidence>
<reference evidence="2" key="1">
    <citation type="submission" date="2021-08" db="EMBL/GenBank/DDBJ databases">
        <title>Sphingopyxis panaciterrulae sp. nov., isolated from the surface water of the Yellow Sea.</title>
        <authorList>
            <person name="Gao Z."/>
            <person name="Zhang D."/>
            <person name="Zhang A."/>
        </authorList>
    </citation>
    <scope>NUCLEOTIDE SEQUENCE</scope>
    <source>
        <strain evidence="2">XHP0097</strain>
    </source>
</reference>
<dbReference type="Proteomes" id="UP001166571">
    <property type="component" value="Unassembled WGS sequence"/>
</dbReference>